<gene>
    <name evidence="1" type="ORF">G4Y79_24210</name>
</gene>
<name>A0A7S8E9A5_9CHLR</name>
<protein>
    <submittedName>
        <fullName evidence="1">Uncharacterized protein</fullName>
    </submittedName>
</protein>
<keyword evidence="2" id="KW-1185">Reference proteome</keyword>
<reference evidence="1 2" key="1">
    <citation type="submission" date="2020-02" db="EMBL/GenBank/DDBJ databases">
        <authorList>
            <person name="Zheng R.K."/>
            <person name="Sun C.M."/>
        </authorList>
    </citation>
    <scope>NUCLEOTIDE SEQUENCE [LARGE SCALE GENOMIC DNA]</scope>
    <source>
        <strain evidence="2">rifampicinis</strain>
    </source>
</reference>
<organism evidence="1 2">
    <name type="scientific">Phototrophicus methaneseepsis</name>
    <dbReference type="NCBI Taxonomy" id="2710758"/>
    <lineage>
        <taxon>Bacteria</taxon>
        <taxon>Bacillati</taxon>
        <taxon>Chloroflexota</taxon>
        <taxon>Candidatus Thermofontia</taxon>
        <taxon>Phototrophicales</taxon>
        <taxon>Phototrophicaceae</taxon>
        <taxon>Phototrophicus</taxon>
    </lineage>
</organism>
<dbReference type="KEGG" id="pmet:G4Y79_24210"/>
<evidence type="ECO:0000313" key="2">
    <source>
        <dbReference type="Proteomes" id="UP000594468"/>
    </source>
</evidence>
<dbReference type="AlphaFoldDB" id="A0A7S8E9A5"/>
<dbReference type="EMBL" id="CP062983">
    <property type="protein sequence ID" value="QPC82750.1"/>
    <property type="molecule type" value="Genomic_DNA"/>
</dbReference>
<accession>A0A7S8E9A5</accession>
<dbReference type="RefSeq" id="WP_195170819.1">
    <property type="nucleotide sequence ID" value="NZ_CP062983.1"/>
</dbReference>
<proteinExistence type="predicted"/>
<sequence>MPVRVGWGDAAHRFVYVQFIAHCTVDDLVTMQRTLATLTEHLAVPPIVANFVDHQGALPDILPYFSATHTTIYPHEAFLIVVGLSLYDRLNLRVQLLNRPDVQQVAICDNLAQARALIAPDVYHTEV</sequence>
<evidence type="ECO:0000313" key="1">
    <source>
        <dbReference type="EMBL" id="QPC82750.1"/>
    </source>
</evidence>
<dbReference type="Proteomes" id="UP000594468">
    <property type="component" value="Chromosome"/>
</dbReference>